<accession>A0AAP5IBF3</accession>
<proteinExistence type="predicted"/>
<keyword evidence="2" id="KW-1185">Reference proteome</keyword>
<dbReference type="RefSeq" id="WP_208352057.1">
    <property type="nucleotide sequence ID" value="NZ_JAALHA020000018.1"/>
</dbReference>
<dbReference type="InterPro" id="IPR014951">
    <property type="entry name" value="DUF1822"/>
</dbReference>
<dbReference type="AlphaFoldDB" id="A0AAP5IBF3"/>
<comment type="caution">
    <text evidence="1">The sequence shown here is derived from an EMBL/GenBank/DDBJ whole genome shotgun (WGS) entry which is preliminary data.</text>
</comment>
<protein>
    <submittedName>
        <fullName evidence="1">DUF1822 family protein</fullName>
    </submittedName>
</protein>
<dbReference type="EMBL" id="JAALHA020000018">
    <property type="protein sequence ID" value="MDR9898492.1"/>
    <property type="molecule type" value="Genomic_DNA"/>
</dbReference>
<reference evidence="2" key="1">
    <citation type="journal article" date="2021" name="Science">
        <title>Hunting the eagle killer: A cyanobacterial neurotoxin causes vacuolar myelinopathy.</title>
        <authorList>
            <person name="Breinlinger S."/>
            <person name="Phillips T.J."/>
            <person name="Haram B.N."/>
            <person name="Mares J."/>
            <person name="Martinez Yerena J.A."/>
            <person name="Hrouzek P."/>
            <person name="Sobotka R."/>
            <person name="Henderson W.M."/>
            <person name="Schmieder P."/>
            <person name="Williams S.M."/>
            <person name="Lauderdale J.D."/>
            <person name="Wilde H.D."/>
            <person name="Gerrin W."/>
            <person name="Kust A."/>
            <person name="Washington J.W."/>
            <person name="Wagner C."/>
            <person name="Geier B."/>
            <person name="Liebeke M."/>
            <person name="Enke H."/>
            <person name="Niedermeyer T.H.J."/>
            <person name="Wilde S.B."/>
        </authorList>
    </citation>
    <scope>NUCLEOTIDE SEQUENCE [LARGE SCALE GENOMIC DNA]</scope>
    <source>
        <strain evidence="2">Thurmond2011</strain>
    </source>
</reference>
<sequence>MMLENNRLELIENNPDAIIFYYTKDDEEKAWLQIDKQQYSNDKARWNAFLNLICLKRIVKWLEELNFCEKITWNNLNFWEFVNGIFLDAGDKCILIIVSEEIDNTEICVPQEWVDISSIIADYYLALQIIPDERIMCIWGYTTHLELKNHGEFDPIDRTYTLLREDLLRDINAFLVALEFCPQQREIIPDLPRISENEADYFIEKFSVTSPYLPRLGISDIDFQKFLAILENDEWRQKLYSKRVQSEMSIIKLSNWLRNIVDTGWKDLEEFPASQRKFAFRSDTSPTELNSEAEAEVQNLIARLQDNPDEAEKQIVAERLGNLSYTGKEITDAIDALVNLIKTSIEGYTLWTAVKSLQKLDPHSSMIAVGVKSLTKLEENNTAIAFQALDDLGVHLAGHQLALVVGILEKCDGYFSILAQIQTVGEEEPLPPDLKMSVFDEGGEILSELTAGEAHAAISDYLSGQRGDRFSIKVSLGENCIGKDFEI</sequence>
<gene>
    <name evidence="1" type="ORF">G7B40_028620</name>
</gene>
<evidence type="ECO:0000313" key="2">
    <source>
        <dbReference type="Proteomes" id="UP000667802"/>
    </source>
</evidence>
<dbReference type="Pfam" id="PF08852">
    <property type="entry name" value="DUF1822"/>
    <property type="match status" value="1"/>
</dbReference>
<name>A0AAP5IBF3_9CYAN</name>
<dbReference type="Proteomes" id="UP000667802">
    <property type="component" value="Unassembled WGS sequence"/>
</dbReference>
<evidence type="ECO:0000313" key="1">
    <source>
        <dbReference type="EMBL" id="MDR9898492.1"/>
    </source>
</evidence>
<organism evidence="1 2">
    <name type="scientific">Aetokthonos hydrillicola Thurmond2011</name>
    <dbReference type="NCBI Taxonomy" id="2712845"/>
    <lineage>
        <taxon>Bacteria</taxon>
        <taxon>Bacillati</taxon>
        <taxon>Cyanobacteriota</taxon>
        <taxon>Cyanophyceae</taxon>
        <taxon>Nostocales</taxon>
        <taxon>Hapalosiphonaceae</taxon>
        <taxon>Aetokthonos</taxon>
    </lineage>
</organism>